<protein>
    <submittedName>
        <fullName evidence="2">Uncharacterized protein</fullName>
    </submittedName>
</protein>
<sequence length="88" mass="10468">MEIFKYSPCLASYFSKLETSKKPKVNFLSTLKYSINFTLFFNISMDSTFDLSRKEQISFINQQLLLVFRFLMYSKIFVLNCLLIGYIF</sequence>
<reference evidence="2 3" key="1">
    <citation type="submission" date="2019-08" db="EMBL/GenBank/DDBJ databases">
        <title>Whole genome of Aphis craccivora.</title>
        <authorList>
            <person name="Voronova N.V."/>
            <person name="Shulinski R.S."/>
            <person name="Bandarenka Y.V."/>
            <person name="Zhorov D.G."/>
            <person name="Warner D."/>
        </authorList>
    </citation>
    <scope>NUCLEOTIDE SEQUENCE [LARGE SCALE GENOMIC DNA]</scope>
    <source>
        <strain evidence="2">180601</strain>
        <tissue evidence="2">Whole Body</tissue>
    </source>
</reference>
<keyword evidence="3" id="KW-1185">Reference proteome</keyword>
<name>A0A6G0ZE54_APHCR</name>
<comment type="caution">
    <text evidence="2">The sequence shown here is derived from an EMBL/GenBank/DDBJ whole genome shotgun (WGS) entry which is preliminary data.</text>
</comment>
<organism evidence="2 3">
    <name type="scientific">Aphis craccivora</name>
    <name type="common">Cowpea aphid</name>
    <dbReference type="NCBI Taxonomy" id="307492"/>
    <lineage>
        <taxon>Eukaryota</taxon>
        <taxon>Metazoa</taxon>
        <taxon>Ecdysozoa</taxon>
        <taxon>Arthropoda</taxon>
        <taxon>Hexapoda</taxon>
        <taxon>Insecta</taxon>
        <taxon>Pterygota</taxon>
        <taxon>Neoptera</taxon>
        <taxon>Paraneoptera</taxon>
        <taxon>Hemiptera</taxon>
        <taxon>Sternorrhyncha</taxon>
        <taxon>Aphidomorpha</taxon>
        <taxon>Aphidoidea</taxon>
        <taxon>Aphididae</taxon>
        <taxon>Aphidini</taxon>
        <taxon>Aphis</taxon>
        <taxon>Aphis</taxon>
    </lineage>
</organism>
<keyword evidence="1" id="KW-0472">Membrane</keyword>
<evidence type="ECO:0000313" key="3">
    <source>
        <dbReference type="Proteomes" id="UP000478052"/>
    </source>
</evidence>
<dbReference type="AlphaFoldDB" id="A0A6G0ZE54"/>
<dbReference type="OrthoDB" id="6617658at2759"/>
<keyword evidence="1" id="KW-0812">Transmembrane</keyword>
<keyword evidence="1" id="KW-1133">Transmembrane helix</keyword>
<evidence type="ECO:0000256" key="1">
    <source>
        <dbReference type="SAM" id="Phobius"/>
    </source>
</evidence>
<feature type="transmembrane region" description="Helical" evidence="1">
    <location>
        <begin position="64"/>
        <end position="87"/>
    </location>
</feature>
<evidence type="ECO:0000313" key="2">
    <source>
        <dbReference type="EMBL" id="KAF0769005.1"/>
    </source>
</evidence>
<gene>
    <name evidence="2" type="ORF">FWK35_00000427</name>
</gene>
<dbReference type="EMBL" id="VUJU01000664">
    <property type="protein sequence ID" value="KAF0769005.1"/>
    <property type="molecule type" value="Genomic_DNA"/>
</dbReference>
<dbReference type="Proteomes" id="UP000478052">
    <property type="component" value="Unassembled WGS sequence"/>
</dbReference>
<proteinExistence type="predicted"/>
<accession>A0A6G0ZE54</accession>